<dbReference type="Proteomes" id="UP000010798">
    <property type="component" value="Chromosome"/>
</dbReference>
<gene>
    <name evidence="2" type="ordered locus">Sinac_4077</name>
</gene>
<keyword evidence="1" id="KW-0472">Membrane</keyword>
<name>L0DG91_SINAD</name>
<dbReference type="HOGENOM" id="CLU_1936709_0_0_0"/>
<keyword evidence="3" id="KW-1185">Reference proteome</keyword>
<evidence type="ECO:0000313" key="2">
    <source>
        <dbReference type="EMBL" id="AGA28292.1"/>
    </source>
</evidence>
<keyword evidence="1" id="KW-0812">Transmembrane</keyword>
<evidence type="ECO:0000256" key="1">
    <source>
        <dbReference type="SAM" id="Phobius"/>
    </source>
</evidence>
<sequence>MRPPRVKLRAGIFKNQLRRPHLSIAEIMGLVAVVAVCCVWPVMIGPLLASSLTWLPHVKAGLSLIWTIIVIGSVLGFIMAKTATIPARSVALSRDAANPPFSDLTQGQRFHQDATPPAIVIRHKSGSAKP</sequence>
<keyword evidence="1" id="KW-1133">Transmembrane helix</keyword>
<dbReference type="RefSeq" id="WP_015247422.1">
    <property type="nucleotide sequence ID" value="NC_019892.1"/>
</dbReference>
<protein>
    <submittedName>
        <fullName evidence="2">Uncharacterized protein</fullName>
    </submittedName>
</protein>
<dbReference type="AlphaFoldDB" id="L0DG91"/>
<feature type="transmembrane region" description="Helical" evidence="1">
    <location>
        <begin position="63"/>
        <end position="80"/>
    </location>
</feature>
<dbReference type="KEGG" id="saci:Sinac_4077"/>
<feature type="transmembrane region" description="Helical" evidence="1">
    <location>
        <begin position="21"/>
        <end position="43"/>
    </location>
</feature>
<evidence type="ECO:0000313" key="3">
    <source>
        <dbReference type="Proteomes" id="UP000010798"/>
    </source>
</evidence>
<proteinExistence type="predicted"/>
<organism evidence="2 3">
    <name type="scientific">Singulisphaera acidiphila (strain ATCC BAA-1392 / DSM 18658 / VKM B-2454 / MOB10)</name>
    <dbReference type="NCBI Taxonomy" id="886293"/>
    <lineage>
        <taxon>Bacteria</taxon>
        <taxon>Pseudomonadati</taxon>
        <taxon>Planctomycetota</taxon>
        <taxon>Planctomycetia</taxon>
        <taxon>Isosphaerales</taxon>
        <taxon>Isosphaeraceae</taxon>
        <taxon>Singulisphaera</taxon>
    </lineage>
</organism>
<dbReference type="EMBL" id="CP003364">
    <property type="protein sequence ID" value="AGA28292.1"/>
    <property type="molecule type" value="Genomic_DNA"/>
</dbReference>
<reference evidence="2 3" key="1">
    <citation type="submission" date="2012-02" db="EMBL/GenBank/DDBJ databases">
        <title>Complete sequence of chromosome of Singulisphaera acidiphila DSM 18658.</title>
        <authorList>
            <consortium name="US DOE Joint Genome Institute (JGI-PGF)"/>
            <person name="Lucas S."/>
            <person name="Copeland A."/>
            <person name="Lapidus A."/>
            <person name="Glavina del Rio T."/>
            <person name="Dalin E."/>
            <person name="Tice H."/>
            <person name="Bruce D."/>
            <person name="Goodwin L."/>
            <person name="Pitluck S."/>
            <person name="Peters L."/>
            <person name="Ovchinnikova G."/>
            <person name="Chertkov O."/>
            <person name="Kyrpides N."/>
            <person name="Mavromatis K."/>
            <person name="Ivanova N."/>
            <person name="Brettin T."/>
            <person name="Detter J.C."/>
            <person name="Han C."/>
            <person name="Larimer F."/>
            <person name="Land M."/>
            <person name="Hauser L."/>
            <person name="Markowitz V."/>
            <person name="Cheng J.-F."/>
            <person name="Hugenholtz P."/>
            <person name="Woyke T."/>
            <person name="Wu D."/>
            <person name="Tindall B."/>
            <person name="Pomrenke H."/>
            <person name="Brambilla E."/>
            <person name="Klenk H.-P."/>
            <person name="Eisen J.A."/>
        </authorList>
    </citation>
    <scope>NUCLEOTIDE SEQUENCE [LARGE SCALE GENOMIC DNA]</scope>
    <source>
        <strain evidence="3">ATCC BAA-1392 / DSM 18658 / VKM B-2454 / MOB10</strain>
    </source>
</reference>
<accession>L0DG91</accession>